<dbReference type="Pfam" id="PF20414">
    <property type="entry name" value="DUF6698"/>
    <property type="match status" value="1"/>
</dbReference>
<dbReference type="STRING" id="1314778.A0A5C3NRW3"/>
<dbReference type="AlphaFoldDB" id="A0A5C3NRW3"/>
<evidence type="ECO:0000313" key="2">
    <source>
        <dbReference type="Proteomes" id="UP000308197"/>
    </source>
</evidence>
<accession>A0A5C3NRW3</accession>
<proteinExistence type="predicted"/>
<feature type="non-terminal residue" evidence="1">
    <location>
        <position position="1"/>
    </location>
</feature>
<organism evidence="1 2">
    <name type="scientific">Polyporus arcularius HHB13444</name>
    <dbReference type="NCBI Taxonomy" id="1314778"/>
    <lineage>
        <taxon>Eukaryota</taxon>
        <taxon>Fungi</taxon>
        <taxon>Dikarya</taxon>
        <taxon>Basidiomycota</taxon>
        <taxon>Agaricomycotina</taxon>
        <taxon>Agaricomycetes</taxon>
        <taxon>Polyporales</taxon>
        <taxon>Polyporaceae</taxon>
        <taxon>Polyporus</taxon>
    </lineage>
</organism>
<dbReference type="InterPro" id="IPR046521">
    <property type="entry name" value="DUF6698"/>
</dbReference>
<dbReference type="EMBL" id="ML211939">
    <property type="protein sequence ID" value="TFK79752.1"/>
    <property type="molecule type" value="Genomic_DNA"/>
</dbReference>
<name>A0A5C3NRW3_9APHY</name>
<protein>
    <submittedName>
        <fullName evidence="1">Uncharacterized protein</fullName>
    </submittedName>
</protein>
<evidence type="ECO:0000313" key="1">
    <source>
        <dbReference type="EMBL" id="TFK79752.1"/>
    </source>
</evidence>
<dbReference type="InParanoid" id="A0A5C3NRW3"/>
<keyword evidence="2" id="KW-1185">Reference proteome</keyword>
<reference evidence="1 2" key="1">
    <citation type="journal article" date="2019" name="Nat. Ecol. Evol.">
        <title>Megaphylogeny resolves global patterns of mushroom evolution.</title>
        <authorList>
            <person name="Varga T."/>
            <person name="Krizsan K."/>
            <person name="Foldi C."/>
            <person name="Dima B."/>
            <person name="Sanchez-Garcia M."/>
            <person name="Sanchez-Ramirez S."/>
            <person name="Szollosi G.J."/>
            <person name="Szarkandi J.G."/>
            <person name="Papp V."/>
            <person name="Albert L."/>
            <person name="Andreopoulos W."/>
            <person name="Angelini C."/>
            <person name="Antonin V."/>
            <person name="Barry K.W."/>
            <person name="Bougher N.L."/>
            <person name="Buchanan P."/>
            <person name="Buyck B."/>
            <person name="Bense V."/>
            <person name="Catcheside P."/>
            <person name="Chovatia M."/>
            <person name="Cooper J."/>
            <person name="Damon W."/>
            <person name="Desjardin D."/>
            <person name="Finy P."/>
            <person name="Geml J."/>
            <person name="Haridas S."/>
            <person name="Hughes K."/>
            <person name="Justo A."/>
            <person name="Karasinski D."/>
            <person name="Kautmanova I."/>
            <person name="Kiss B."/>
            <person name="Kocsube S."/>
            <person name="Kotiranta H."/>
            <person name="LaButti K.M."/>
            <person name="Lechner B.E."/>
            <person name="Liimatainen K."/>
            <person name="Lipzen A."/>
            <person name="Lukacs Z."/>
            <person name="Mihaltcheva S."/>
            <person name="Morgado L.N."/>
            <person name="Niskanen T."/>
            <person name="Noordeloos M.E."/>
            <person name="Ohm R.A."/>
            <person name="Ortiz-Santana B."/>
            <person name="Ovrebo C."/>
            <person name="Racz N."/>
            <person name="Riley R."/>
            <person name="Savchenko A."/>
            <person name="Shiryaev A."/>
            <person name="Soop K."/>
            <person name="Spirin V."/>
            <person name="Szebenyi C."/>
            <person name="Tomsovsky M."/>
            <person name="Tulloss R.E."/>
            <person name="Uehling J."/>
            <person name="Grigoriev I.V."/>
            <person name="Vagvolgyi C."/>
            <person name="Papp T."/>
            <person name="Martin F.M."/>
            <person name="Miettinen O."/>
            <person name="Hibbett D.S."/>
            <person name="Nagy L.G."/>
        </authorList>
    </citation>
    <scope>NUCLEOTIDE SEQUENCE [LARGE SCALE GENOMIC DNA]</scope>
    <source>
        <strain evidence="1 2">HHB13444</strain>
    </source>
</reference>
<dbReference type="Proteomes" id="UP000308197">
    <property type="component" value="Unassembled WGS sequence"/>
</dbReference>
<sequence length="265" mass="30346">DIAEYKFQCTEYLKLMPHLKDDIDDLLLDPNALIIYGKYINSRASAARGDDLGNLNKYIMKYIARVPQLAEWPKGGVPHDVPKTERGWQNIIFGLLLCPQDRVQKYMQDPQKFCLDVRGGTEVVTANDFPMYLYDQTLAKDDDPLAGLFRGPLLLLIVKSMYSGPSSALSGIEERSSGRAPWVVTYNVSRMEPRLIVYAAVVARHILSSQATWSRRDIDFVLPVFYKQLLEAFKLESFSRETLAWYDESVRIRLCTVVYLTYSLQ</sequence>
<gene>
    <name evidence="1" type="ORF">K466DRAFT_505068</name>
</gene>